<keyword evidence="1" id="KW-0472">Membrane</keyword>
<protein>
    <submittedName>
        <fullName evidence="2">Putative glutamate receptor ionotropic, kainate 2-like 24</fullName>
    </submittedName>
</protein>
<keyword evidence="1" id="KW-1133">Transmembrane helix</keyword>
<gene>
    <name evidence="2" type="primary">Grik2-L24</name>
    <name evidence="2" type="ORF">Hamer_G009233</name>
</gene>
<keyword evidence="3" id="KW-1185">Reference proteome</keyword>
<reference evidence="2" key="1">
    <citation type="journal article" date="2021" name="Sci. Adv.">
        <title>The American lobster genome reveals insights on longevity, neural, and immune adaptations.</title>
        <authorList>
            <person name="Polinski J.M."/>
            <person name="Zimin A.V."/>
            <person name="Clark K.F."/>
            <person name="Kohn A.B."/>
            <person name="Sadowski N."/>
            <person name="Timp W."/>
            <person name="Ptitsyn A."/>
            <person name="Khanna P."/>
            <person name="Romanova D.Y."/>
            <person name="Williams P."/>
            <person name="Greenwood S.J."/>
            <person name="Moroz L.L."/>
            <person name="Walt D.R."/>
            <person name="Bodnar A.G."/>
        </authorList>
    </citation>
    <scope>NUCLEOTIDE SEQUENCE</scope>
    <source>
        <strain evidence="2">GMGI-L3</strain>
    </source>
</reference>
<evidence type="ECO:0000313" key="3">
    <source>
        <dbReference type="Proteomes" id="UP000747542"/>
    </source>
</evidence>
<sequence length="94" mass="10742">MGAPFQPSFKNVMLRVIESGMIEKWMEEVISNRVKEMRKKSGMKENYAQQVSEAQVVLGLSHLQGPFYLLMLGWCLASFTLLGEHLVYSRSTTQ</sequence>
<keyword evidence="2" id="KW-0675">Receptor</keyword>
<dbReference type="Proteomes" id="UP000747542">
    <property type="component" value="Unassembled WGS sequence"/>
</dbReference>
<accession>A0A8J5N9E5</accession>
<evidence type="ECO:0000313" key="2">
    <source>
        <dbReference type="EMBL" id="KAG7176421.1"/>
    </source>
</evidence>
<evidence type="ECO:0000256" key="1">
    <source>
        <dbReference type="SAM" id="Phobius"/>
    </source>
</evidence>
<organism evidence="2 3">
    <name type="scientific">Homarus americanus</name>
    <name type="common">American lobster</name>
    <dbReference type="NCBI Taxonomy" id="6706"/>
    <lineage>
        <taxon>Eukaryota</taxon>
        <taxon>Metazoa</taxon>
        <taxon>Ecdysozoa</taxon>
        <taxon>Arthropoda</taxon>
        <taxon>Crustacea</taxon>
        <taxon>Multicrustacea</taxon>
        <taxon>Malacostraca</taxon>
        <taxon>Eumalacostraca</taxon>
        <taxon>Eucarida</taxon>
        <taxon>Decapoda</taxon>
        <taxon>Pleocyemata</taxon>
        <taxon>Astacidea</taxon>
        <taxon>Nephropoidea</taxon>
        <taxon>Nephropidae</taxon>
        <taxon>Homarus</taxon>
    </lineage>
</organism>
<keyword evidence="1" id="KW-0812">Transmembrane</keyword>
<comment type="caution">
    <text evidence="2">The sequence shown here is derived from an EMBL/GenBank/DDBJ whole genome shotgun (WGS) entry which is preliminary data.</text>
</comment>
<feature type="transmembrane region" description="Helical" evidence="1">
    <location>
        <begin position="67"/>
        <end position="88"/>
    </location>
</feature>
<dbReference type="EMBL" id="JAHLQT010003582">
    <property type="protein sequence ID" value="KAG7176421.1"/>
    <property type="molecule type" value="Genomic_DNA"/>
</dbReference>
<dbReference type="AlphaFoldDB" id="A0A8J5N9E5"/>
<proteinExistence type="predicted"/>
<name>A0A8J5N9E5_HOMAM</name>
<feature type="non-terminal residue" evidence="2">
    <location>
        <position position="94"/>
    </location>
</feature>